<keyword evidence="6" id="KW-1185">Reference proteome</keyword>
<comment type="caution">
    <text evidence="5">The sequence shown here is derived from an EMBL/GenBank/DDBJ whole genome shotgun (WGS) entry which is preliminary data.</text>
</comment>
<evidence type="ECO:0000313" key="6">
    <source>
        <dbReference type="Proteomes" id="UP000628669"/>
    </source>
</evidence>
<feature type="domain" description="HTH araC/xylS-type" evidence="4">
    <location>
        <begin position="177"/>
        <end position="275"/>
    </location>
</feature>
<dbReference type="PRINTS" id="PR00032">
    <property type="entry name" value="HTHARAC"/>
</dbReference>
<evidence type="ECO:0000256" key="1">
    <source>
        <dbReference type="ARBA" id="ARBA00023015"/>
    </source>
</evidence>
<evidence type="ECO:0000313" key="5">
    <source>
        <dbReference type="EMBL" id="MBK1896638.1"/>
    </source>
</evidence>
<dbReference type="Pfam" id="PF12833">
    <property type="entry name" value="HTH_18"/>
    <property type="match status" value="1"/>
</dbReference>
<proteinExistence type="predicted"/>
<dbReference type="SUPFAM" id="SSF51215">
    <property type="entry name" value="Regulatory protein AraC"/>
    <property type="match status" value="1"/>
</dbReference>
<dbReference type="EMBL" id="JAENHK010000010">
    <property type="protein sequence ID" value="MBK1896638.1"/>
    <property type="molecule type" value="Genomic_DNA"/>
</dbReference>
<dbReference type="SUPFAM" id="SSF46689">
    <property type="entry name" value="Homeodomain-like"/>
    <property type="match status" value="1"/>
</dbReference>
<dbReference type="InterPro" id="IPR037923">
    <property type="entry name" value="HTH-like"/>
</dbReference>
<dbReference type="InterPro" id="IPR018060">
    <property type="entry name" value="HTH_AraC"/>
</dbReference>
<gene>
    <name evidence="5" type="ORF">JHL15_12800</name>
</gene>
<dbReference type="SMART" id="SM00342">
    <property type="entry name" value="HTH_ARAC"/>
    <property type="match status" value="1"/>
</dbReference>
<keyword evidence="2" id="KW-0238">DNA-binding</keyword>
<reference evidence="6" key="1">
    <citation type="submission" date="2021-01" db="EMBL/GenBank/DDBJ databases">
        <title>Genome public.</title>
        <authorList>
            <person name="Liu C."/>
            <person name="Sun Q."/>
        </authorList>
    </citation>
    <scope>NUCLEOTIDE SEQUENCE [LARGE SCALE GENOMIC DNA]</scope>
    <source>
        <strain evidence="6">YIM B02567</strain>
    </source>
</reference>
<evidence type="ECO:0000256" key="2">
    <source>
        <dbReference type="ARBA" id="ARBA00023125"/>
    </source>
</evidence>
<dbReference type="RefSeq" id="WP_200246267.1">
    <property type="nucleotide sequence ID" value="NZ_JAENHK010000010.1"/>
</dbReference>
<dbReference type="PANTHER" id="PTHR43280:SF32">
    <property type="entry name" value="TRANSCRIPTIONAL REGULATORY PROTEIN"/>
    <property type="match status" value="1"/>
</dbReference>
<accession>A0ABS1FWC5</accession>
<dbReference type="InterPro" id="IPR020449">
    <property type="entry name" value="Tscrpt_reg_AraC-type_HTH"/>
</dbReference>
<dbReference type="Proteomes" id="UP000628669">
    <property type="component" value="Unassembled WGS sequence"/>
</dbReference>
<dbReference type="Gene3D" id="1.10.10.60">
    <property type="entry name" value="Homeodomain-like"/>
    <property type="match status" value="1"/>
</dbReference>
<sequence>MAKSTIPLHKNELPSVGIEICPIGELDEILQVPHRDEHFMFVLQQEGYSLWELDFREIALSGSSILYVAPGQVHRYLKNKNSKGWFAFVDTGLIPKTYLEIFNTYLNSNQEVSITKEHDLFSLIPVFDSILQNSEAPFQSNLISSFTDGLTGLVIRSLVENRHSEKLLGGQKYKTVMNFKQLVQAHFKQLKQVKEYASELNITPLYLNEVVKEITGFAASHWIQQEIILESQRLLYYTNLDIKQIAFELGYEDHAYFSRFFKNHAGCTASQFRNKKPLFVQL</sequence>
<dbReference type="InterPro" id="IPR009057">
    <property type="entry name" value="Homeodomain-like_sf"/>
</dbReference>
<protein>
    <submittedName>
        <fullName evidence="5">Helix-turn-helix domain-containing protein</fullName>
    </submittedName>
</protein>
<organism evidence="5 6">
    <name type="scientific">Chryseobacterium paridis</name>
    <dbReference type="NCBI Taxonomy" id="2800328"/>
    <lineage>
        <taxon>Bacteria</taxon>
        <taxon>Pseudomonadati</taxon>
        <taxon>Bacteroidota</taxon>
        <taxon>Flavobacteriia</taxon>
        <taxon>Flavobacteriales</taxon>
        <taxon>Weeksellaceae</taxon>
        <taxon>Chryseobacterium group</taxon>
        <taxon>Chryseobacterium</taxon>
    </lineage>
</organism>
<name>A0ABS1FWC5_9FLAO</name>
<keyword evidence="3" id="KW-0804">Transcription</keyword>
<evidence type="ECO:0000259" key="4">
    <source>
        <dbReference type="PROSITE" id="PS01124"/>
    </source>
</evidence>
<keyword evidence="1" id="KW-0805">Transcription regulation</keyword>
<dbReference type="PROSITE" id="PS01124">
    <property type="entry name" value="HTH_ARAC_FAMILY_2"/>
    <property type="match status" value="1"/>
</dbReference>
<dbReference type="PANTHER" id="PTHR43280">
    <property type="entry name" value="ARAC-FAMILY TRANSCRIPTIONAL REGULATOR"/>
    <property type="match status" value="1"/>
</dbReference>
<evidence type="ECO:0000256" key="3">
    <source>
        <dbReference type="ARBA" id="ARBA00023163"/>
    </source>
</evidence>